<feature type="signal peptide" evidence="1">
    <location>
        <begin position="1"/>
        <end position="29"/>
    </location>
</feature>
<keyword evidence="3" id="KW-1185">Reference proteome</keyword>
<dbReference type="Proteomes" id="UP000295717">
    <property type="component" value="Unassembled WGS sequence"/>
</dbReference>
<sequence length="238" mass="25488">MMLLRRPKTAHVPFSPAIFYALAFVSVGAADAAPATDLVCTECVQASDLATNSVTGSKIKNGSVSAADLNAALRTQLSRLESRLAALEGGSYSKATFKGTYQCIEQSTENGGNNTPGKSFAYINHTSKVTVVKANGAGSVQFKGSATDTGRSWWVDWNKSGQFNFLGTQEDVETWKDDGTVNYSVSAQGYVKFLGDAAATSEGWISLNGDVMTIRYMEKNDDTNDYLQSLGVCVRTAR</sequence>
<protein>
    <submittedName>
        <fullName evidence="2">Uncharacterized protein</fullName>
    </submittedName>
</protein>
<reference evidence="2 3" key="1">
    <citation type="submission" date="2019-03" db="EMBL/GenBank/DDBJ databases">
        <title>Genomic Encyclopedia of Type Strains, Phase IV (KMG-IV): sequencing the most valuable type-strain genomes for metagenomic binning, comparative biology and taxonomic classification.</title>
        <authorList>
            <person name="Goeker M."/>
        </authorList>
    </citation>
    <scope>NUCLEOTIDE SEQUENCE [LARGE SCALE GENOMIC DNA]</scope>
    <source>
        <strain evidence="2 3">DSM 13587</strain>
    </source>
</reference>
<dbReference type="EMBL" id="SMAO01000006">
    <property type="protein sequence ID" value="TCT20101.1"/>
    <property type="molecule type" value="Genomic_DNA"/>
</dbReference>
<comment type="caution">
    <text evidence="2">The sequence shown here is derived from an EMBL/GenBank/DDBJ whole genome shotgun (WGS) entry which is preliminary data.</text>
</comment>
<keyword evidence="1" id="KW-0732">Signal</keyword>
<proteinExistence type="predicted"/>
<organism evidence="2 3">
    <name type="scientific">Thiobaca trueperi</name>
    <dbReference type="NCBI Taxonomy" id="127458"/>
    <lineage>
        <taxon>Bacteria</taxon>
        <taxon>Pseudomonadati</taxon>
        <taxon>Pseudomonadota</taxon>
        <taxon>Gammaproteobacteria</taxon>
        <taxon>Chromatiales</taxon>
        <taxon>Chromatiaceae</taxon>
        <taxon>Thiobaca</taxon>
    </lineage>
</organism>
<evidence type="ECO:0000313" key="3">
    <source>
        <dbReference type="Proteomes" id="UP000295717"/>
    </source>
</evidence>
<evidence type="ECO:0000256" key="1">
    <source>
        <dbReference type="SAM" id="SignalP"/>
    </source>
</evidence>
<evidence type="ECO:0000313" key="2">
    <source>
        <dbReference type="EMBL" id="TCT20101.1"/>
    </source>
</evidence>
<name>A0A4R3MX45_9GAMM</name>
<gene>
    <name evidence="2" type="ORF">EDC35_10625</name>
</gene>
<accession>A0A4R3MX45</accession>
<dbReference type="AlphaFoldDB" id="A0A4R3MX45"/>
<feature type="chain" id="PRO_5020851159" evidence="1">
    <location>
        <begin position="30"/>
        <end position="238"/>
    </location>
</feature>